<keyword evidence="6" id="KW-1185">Reference proteome</keyword>
<sequence>MSGADPNSRFISEADIQEARKQREAAWQKAYESGQQPPPEADPTYDPRTLYERLQEQRRRKEEALAESRRHANLIRKLDADESEFLETIEDQEHEKLVDQQRAELAALAAFKEQIAEKQQSKGMKRKLAVSGLSGAEGRSQKSILSRIGSVVTVRAAERVNPVEDRTERGGGGNHDSRGLAETGDDVVVVDDKSVSEDTALGGFLAAYQSASDSSSDSDKDSDKDNDGEEKEMGLEAKASQS</sequence>
<dbReference type="AlphaFoldDB" id="A0A9W8CHX1"/>
<evidence type="ECO:0000256" key="2">
    <source>
        <dbReference type="ARBA" id="ARBA00023242"/>
    </source>
</evidence>
<gene>
    <name evidence="5" type="ORF">LPJ64_003769</name>
</gene>
<feature type="region of interest" description="Disordered" evidence="3">
    <location>
        <begin position="207"/>
        <end position="242"/>
    </location>
</feature>
<protein>
    <recommendedName>
        <fullName evidence="4">FAM192A/Fyv6 N-terminal domain-containing protein</fullName>
    </recommendedName>
</protein>
<dbReference type="Proteomes" id="UP001145021">
    <property type="component" value="Unassembled WGS sequence"/>
</dbReference>
<name>A0A9W8CHX1_9FUNG</name>
<comment type="caution">
    <text evidence="5">The sequence shown here is derived from an EMBL/GenBank/DDBJ whole genome shotgun (WGS) entry which is preliminary data.</text>
</comment>
<evidence type="ECO:0000256" key="3">
    <source>
        <dbReference type="SAM" id="MobiDB-lite"/>
    </source>
</evidence>
<dbReference type="Pfam" id="PF10187">
    <property type="entry name" value="FAM192A_Fyv6_N"/>
    <property type="match status" value="1"/>
</dbReference>
<feature type="compositionally biased region" description="Basic and acidic residues" evidence="3">
    <location>
        <begin position="17"/>
        <end position="26"/>
    </location>
</feature>
<evidence type="ECO:0000259" key="4">
    <source>
        <dbReference type="Pfam" id="PF10187"/>
    </source>
</evidence>
<dbReference type="PANTHER" id="PTHR13495:SF0">
    <property type="entry name" value="PSME3-INTERACTING PROTEIN"/>
    <property type="match status" value="1"/>
</dbReference>
<comment type="subcellular location">
    <subcellularLocation>
        <location evidence="1">Nucleus</location>
    </subcellularLocation>
</comment>
<evidence type="ECO:0000256" key="1">
    <source>
        <dbReference type="ARBA" id="ARBA00004123"/>
    </source>
</evidence>
<feature type="region of interest" description="Disordered" evidence="3">
    <location>
        <begin position="1"/>
        <end position="49"/>
    </location>
</feature>
<organism evidence="5 6">
    <name type="scientific">Coemansia asiatica</name>
    <dbReference type="NCBI Taxonomy" id="1052880"/>
    <lineage>
        <taxon>Eukaryota</taxon>
        <taxon>Fungi</taxon>
        <taxon>Fungi incertae sedis</taxon>
        <taxon>Zoopagomycota</taxon>
        <taxon>Kickxellomycotina</taxon>
        <taxon>Kickxellomycetes</taxon>
        <taxon>Kickxellales</taxon>
        <taxon>Kickxellaceae</taxon>
        <taxon>Coemansia</taxon>
    </lineage>
</organism>
<feature type="compositionally biased region" description="Basic and acidic residues" evidence="3">
    <location>
        <begin position="159"/>
        <end position="179"/>
    </location>
</feature>
<dbReference type="InterPro" id="IPR019331">
    <property type="entry name" value="FAM192A/Fyv6_N"/>
</dbReference>
<accession>A0A9W8CHX1</accession>
<dbReference type="InterPro" id="IPR039845">
    <property type="entry name" value="FAM192A"/>
</dbReference>
<evidence type="ECO:0000313" key="6">
    <source>
        <dbReference type="Proteomes" id="UP001145021"/>
    </source>
</evidence>
<keyword evidence="2" id="KW-0539">Nucleus</keyword>
<reference evidence="5" key="1">
    <citation type="submission" date="2022-07" db="EMBL/GenBank/DDBJ databases">
        <title>Phylogenomic reconstructions and comparative analyses of Kickxellomycotina fungi.</title>
        <authorList>
            <person name="Reynolds N.K."/>
            <person name="Stajich J.E."/>
            <person name="Barry K."/>
            <person name="Grigoriev I.V."/>
            <person name="Crous P."/>
            <person name="Smith M.E."/>
        </authorList>
    </citation>
    <scope>NUCLEOTIDE SEQUENCE</scope>
    <source>
        <strain evidence="5">NBRC 105413</strain>
    </source>
</reference>
<dbReference type="PANTHER" id="PTHR13495">
    <property type="entry name" value="NEFA-INTERACTING NUCLEAR PROTEIN NIP30"/>
    <property type="match status" value="1"/>
</dbReference>
<feature type="region of interest" description="Disordered" evidence="3">
    <location>
        <begin position="159"/>
        <end position="193"/>
    </location>
</feature>
<dbReference type="GO" id="GO:0005634">
    <property type="term" value="C:nucleus"/>
    <property type="evidence" value="ECO:0007669"/>
    <property type="project" value="UniProtKB-SubCell"/>
</dbReference>
<evidence type="ECO:0000313" key="5">
    <source>
        <dbReference type="EMBL" id="KAJ1644574.1"/>
    </source>
</evidence>
<feature type="compositionally biased region" description="Basic and acidic residues" evidence="3">
    <location>
        <begin position="217"/>
        <end position="235"/>
    </location>
</feature>
<dbReference type="EMBL" id="JANBOH010000156">
    <property type="protein sequence ID" value="KAJ1644574.1"/>
    <property type="molecule type" value="Genomic_DNA"/>
</dbReference>
<proteinExistence type="predicted"/>
<feature type="domain" description="FAM192A/Fyv6 N-terminal" evidence="4">
    <location>
        <begin position="10"/>
        <end position="112"/>
    </location>
</feature>